<comment type="caution">
    <text evidence="1">The sequence shown here is derived from an EMBL/GenBank/DDBJ whole genome shotgun (WGS) entry which is preliminary data.</text>
</comment>
<dbReference type="EMBL" id="JAFBER010000005">
    <property type="protein sequence ID" value="MBM7644902.1"/>
    <property type="molecule type" value="Genomic_DNA"/>
</dbReference>
<sequence length="313" mass="35584">MFRKSKPFDLSPYDHPDIYPGPRPVSSFIFYKGKAHKIEETYGTAVEDCIIHISERNDLLGSLAFASGEKMAVKDFLKKENAAPITDRIPLLGYGSNVCLAQLAYKFGLTPDMSDLTICFRAAMKDSDIVFGSFLAPYGALPAIIAPVSGTETEIWLTLVDQNQFDHMNSTEGGYGIREHRSRKCILQNGERFEAVYGYYHPRALKVNGDMIRFKDIPGTSPLPGAWEADILNWLKGKTGFDGSREHFIHKLRWDYSFHCMVNEKLKKYEYAFDHPDLVETDQFKIIGKMKRDFVSERKKQEDNKDPLEGKGS</sequence>
<reference evidence="1 2" key="1">
    <citation type="submission" date="2021-01" db="EMBL/GenBank/DDBJ databases">
        <title>Genomic Encyclopedia of Type Strains, Phase IV (KMG-IV): sequencing the most valuable type-strain genomes for metagenomic binning, comparative biology and taxonomic classification.</title>
        <authorList>
            <person name="Goeker M."/>
        </authorList>
    </citation>
    <scope>NUCLEOTIDE SEQUENCE [LARGE SCALE GENOMIC DNA]</scope>
    <source>
        <strain evidence="1 2">DSM 28236</strain>
    </source>
</reference>
<dbReference type="RefSeq" id="WP_205002857.1">
    <property type="nucleotide sequence ID" value="NZ_JAFBER010000005.1"/>
</dbReference>
<organism evidence="1 2">
    <name type="scientific">Scopulibacillus daqui</name>
    <dbReference type="NCBI Taxonomy" id="1469162"/>
    <lineage>
        <taxon>Bacteria</taxon>
        <taxon>Bacillati</taxon>
        <taxon>Bacillota</taxon>
        <taxon>Bacilli</taxon>
        <taxon>Bacillales</taxon>
        <taxon>Sporolactobacillaceae</taxon>
        <taxon>Scopulibacillus</taxon>
    </lineage>
</organism>
<evidence type="ECO:0000313" key="1">
    <source>
        <dbReference type="EMBL" id="MBM7644902.1"/>
    </source>
</evidence>
<keyword evidence="2" id="KW-1185">Reference proteome</keyword>
<gene>
    <name evidence="1" type="ORF">JOD45_001111</name>
</gene>
<proteinExistence type="predicted"/>
<accession>A0ABS2Q049</accession>
<evidence type="ECO:0000313" key="2">
    <source>
        <dbReference type="Proteomes" id="UP000808914"/>
    </source>
</evidence>
<dbReference type="Proteomes" id="UP000808914">
    <property type="component" value="Unassembled WGS sequence"/>
</dbReference>
<protein>
    <submittedName>
        <fullName evidence="1">Uncharacterized protein</fullName>
    </submittedName>
</protein>
<name>A0ABS2Q049_9BACL</name>